<dbReference type="PANTHER" id="PTHR40266:SF2">
    <property type="entry name" value="TOXIN HIGB-1"/>
    <property type="match status" value="1"/>
</dbReference>
<dbReference type="EMBL" id="UOFB01000333">
    <property type="protein sequence ID" value="VAW49207.1"/>
    <property type="molecule type" value="Genomic_DNA"/>
</dbReference>
<sequence length="111" mass="12733">MILSDINLASLCATRYTRLMIKTFKHKGLKKFFELGACAGIQSKHERKLRIQLVAIDTAQLIEDIDLPGFNLHTLKGDRSGVWSITVNGNWRVTFEFIDGNAYILNYEDYH</sequence>
<dbReference type="Gene3D" id="3.30.2310.20">
    <property type="entry name" value="RelE-like"/>
    <property type="match status" value="1"/>
</dbReference>
<protein>
    <submittedName>
        <fullName evidence="1">Toxin HigB</fullName>
    </submittedName>
</protein>
<accession>A0A3B0WET3</accession>
<dbReference type="InterPro" id="IPR007711">
    <property type="entry name" value="HigB-1"/>
</dbReference>
<name>A0A3B0WET3_9ZZZZ</name>
<evidence type="ECO:0000313" key="1">
    <source>
        <dbReference type="EMBL" id="VAW49207.1"/>
    </source>
</evidence>
<dbReference type="Pfam" id="PF05015">
    <property type="entry name" value="HigB-like_toxin"/>
    <property type="match status" value="1"/>
</dbReference>
<proteinExistence type="predicted"/>
<gene>
    <name evidence="1" type="ORF">MNBD_GAMMA04-570</name>
</gene>
<organism evidence="1">
    <name type="scientific">hydrothermal vent metagenome</name>
    <dbReference type="NCBI Taxonomy" id="652676"/>
    <lineage>
        <taxon>unclassified sequences</taxon>
        <taxon>metagenomes</taxon>
        <taxon>ecological metagenomes</taxon>
    </lineage>
</organism>
<dbReference type="InterPro" id="IPR035093">
    <property type="entry name" value="RelE/ParE_toxin_dom_sf"/>
</dbReference>
<dbReference type="AlphaFoldDB" id="A0A3B0WET3"/>
<dbReference type="PANTHER" id="PTHR40266">
    <property type="entry name" value="TOXIN HIGB-1"/>
    <property type="match status" value="1"/>
</dbReference>
<reference evidence="1" key="1">
    <citation type="submission" date="2018-06" db="EMBL/GenBank/DDBJ databases">
        <authorList>
            <person name="Zhirakovskaya E."/>
        </authorList>
    </citation>
    <scope>NUCLEOTIDE SEQUENCE</scope>
</reference>
<dbReference type="SUPFAM" id="SSF143011">
    <property type="entry name" value="RelE-like"/>
    <property type="match status" value="1"/>
</dbReference>